<proteinExistence type="predicted"/>
<organism evidence="9 10">
    <name type="scientific">Stephania yunnanensis</name>
    <dbReference type="NCBI Taxonomy" id="152371"/>
    <lineage>
        <taxon>Eukaryota</taxon>
        <taxon>Viridiplantae</taxon>
        <taxon>Streptophyta</taxon>
        <taxon>Embryophyta</taxon>
        <taxon>Tracheophyta</taxon>
        <taxon>Spermatophyta</taxon>
        <taxon>Magnoliopsida</taxon>
        <taxon>Ranunculales</taxon>
        <taxon>Menispermaceae</taxon>
        <taxon>Menispermoideae</taxon>
        <taxon>Cissampelideae</taxon>
        <taxon>Stephania</taxon>
    </lineage>
</organism>
<dbReference type="SMART" id="SM00575">
    <property type="entry name" value="ZnF_PMZ"/>
    <property type="match status" value="1"/>
</dbReference>
<protein>
    <recommendedName>
        <fullName evidence="8">SWIM-type domain-containing protein</fullName>
    </recommendedName>
</protein>
<dbReference type="PROSITE" id="PS01007">
    <property type="entry name" value="TRANSPOSASE_MUTATOR"/>
    <property type="match status" value="1"/>
</dbReference>
<feature type="domain" description="SWIM-type" evidence="8">
    <location>
        <begin position="279"/>
        <end position="311"/>
    </location>
</feature>
<accession>A0AAP0LCW8</accession>
<keyword evidence="2" id="KW-0479">Metal-binding</keyword>
<dbReference type="PANTHER" id="PTHR31973:SF197">
    <property type="entry name" value="SWIM-TYPE DOMAIN-CONTAINING PROTEIN"/>
    <property type="match status" value="1"/>
</dbReference>
<evidence type="ECO:0000256" key="1">
    <source>
        <dbReference type="ARBA" id="ARBA00022578"/>
    </source>
</evidence>
<keyword evidence="5" id="KW-0238">DNA-binding</keyword>
<reference evidence="9 10" key="1">
    <citation type="submission" date="2024-01" db="EMBL/GenBank/DDBJ databases">
        <title>Genome assemblies of Stephania.</title>
        <authorList>
            <person name="Yang L."/>
        </authorList>
    </citation>
    <scope>NUCLEOTIDE SEQUENCE [LARGE SCALE GENOMIC DNA]</scope>
    <source>
        <strain evidence="9">YNDBR</strain>
        <tissue evidence="9">Leaf</tissue>
    </source>
</reference>
<dbReference type="AlphaFoldDB" id="A0AAP0LCW8"/>
<evidence type="ECO:0000259" key="8">
    <source>
        <dbReference type="PROSITE" id="PS50966"/>
    </source>
</evidence>
<evidence type="ECO:0000256" key="5">
    <source>
        <dbReference type="ARBA" id="ARBA00023125"/>
    </source>
</evidence>
<evidence type="ECO:0000313" key="9">
    <source>
        <dbReference type="EMBL" id="KAK9168867.1"/>
    </source>
</evidence>
<keyword evidence="6" id="KW-0233">DNA recombination</keyword>
<dbReference type="Proteomes" id="UP001420932">
    <property type="component" value="Unassembled WGS sequence"/>
</dbReference>
<keyword evidence="4" id="KW-0862">Zinc</keyword>
<evidence type="ECO:0000256" key="6">
    <source>
        <dbReference type="ARBA" id="ARBA00023172"/>
    </source>
</evidence>
<dbReference type="InterPro" id="IPR006564">
    <property type="entry name" value="Znf_PMZ"/>
</dbReference>
<dbReference type="EMBL" id="JBBNAF010000001">
    <property type="protein sequence ID" value="KAK9168867.1"/>
    <property type="molecule type" value="Genomic_DNA"/>
</dbReference>
<dbReference type="Pfam" id="PF10551">
    <property type="entry name" value="MULE"/>
    <property type="match status" value="1"/>
</dbReference>
<evidence type="ECO:0000256" key="4">
    <source>
        <dbReference type="ARBA" id="ARBA00022833"/>
    </source>
</evidence>
<gene>
    <name evidence="9" type="ORF">Syun_001007</name>
</gene>
<evidence type="ECO:0000256" key="2">
    <source>
        <dbReference type="ARBA" id="ARBA00022723"/>
    </source>
</evidence>
<dbReference type="GO" id="GO:0004803">
    <property type="term" value="F:transposase activity"/>
    <property type="evidence" value="ECO:0007669"/>
    <property type="project" value="InterPro"/>
</dbReference>
<dbReference type="GO" id="GO:0003677">
    <property type="term" value="F:DNA binding"/>
    <property type="evidence" value="ECO:0007669"/>
    <property type="project" value="UniProtKB-KW"/>
</dbReference>
<dbReference type="PROSITE" id="PS50966">
    <property type="entry name" value="ZF_SWIM"/>
    <property type="match status" value="1"/>
</dbReference>
<dbReference type="Pfam" id="PF04434">
    <property type="entry name" value="SWIM"/>
    <property type="match status" value="1"/>
</dbReference>
<keyword evidence="3 7" id="KW-0863">Zinc-finger</keyword>
<comment type="caution">
    <text evidence="9">The sequence shown here is derived from an EMBL/GenBank/DDBJ whole genome shotgun (WGS) entry which is preliminary data.</text>
</comment>
<evidence type="ECO:0000313" key="10">
    <source>
        <dbReference type="Proteomes" id="UP001420932"/>
    </source>
</evidence>
<evidence type="ECO:0000256" key="7">
    <source>
        <dbReference type="PROSITE-ProRule" id="PRU00325"/>
    </source>
</evidence>
<dbReference type="InterPro" id="IPR001207">
    <property type="entry name" value="Transposase_mutator"/>
</dbReference>
<dbReference type="PANTHER" id="PTHR31973">
    <property type="entry name" value="POLYPROTEIN, PUTATIVE-RELATED"/>
    <property type="match status" value="1"/>
</dbReference>
<dbReference type="InterPro" id="IPR018289">
    <property type="entry name" value="MULE_transposase_dom"/>
</dbReference>
<keyword evidence="1" id="KW-0815">Transposition</keyword>
<name>A0AAP0LCW8_9MAGN</name>
<sequence>MDEGGDRPTFTKFYVCFEACKKGWLEGCRKIVGLDGCFMKGLCKGQLLCAIGRDGNNQMFPIVQVENTTTWTWFIRCIQRDIQLGDGAGITIMSDMQKGLECAIQLVLPEAERRRCARHVYANWAKKWRGEERKIAFWNCARATTVPELKDKMRALADLGNGYAEKDAMGYEVEKWSKAYFNEKVNCDVVDNNLAETFNGWILEARCKSIISMLEDIRRKVMKRLVKKKQESTKWHCDVSPRVLSKLEKNKEKSFDWMAEWNGYNEYEVSSVYNGVDKHKVDMKARTCSCREWNLTGIPCPHSICTIYHQSKTP</sequence>
<dbReference type="InterPro" id="IPR007527">
    <property type="entry name" value="Znf_SWIM"/>
</dbReference>
<dbReference type="GO" id="GO:0006313">
    <property type="term" value="P:DNA transposition"/>
    <property type="evidence" value="ECO:0007669"/>
    <property type="project" value="InterPro"/>
</dbReference>
<evidence type="ECO:0000256" key="3">
    <source>
        <dbReference type="ARBA" id="ARBA00022771"/>
    </source>
</evidence>
<dbReference type="GO" id="GO:0008270">
    <property type="term" value="F:zinc ion binding"/>
    <property type="evidence" value="ECO:0007669"/>
    <property type="project" value="UniProtKB-KW"/>
</dbReference>
<keyword evidence="10" id="KW-1185">Reference proteome</keyword>